<feature type="region of interest" description="Disordered" evidence="1">
    <location>
        <begin position="19"/>
        <end position="42"/>
    </location>
</feature>
<dbReference type="EMBL" id="CM007381">
    <property type="protein sequence ID" value="ONK81416.1"/>
    <property type="molecule type" value="Genomic_DNA"/>
</dbReference>
<dbReference type="Gramene" id="ONK81416">
    <property type="protein sequence ID" value="ONK81416"/>
    <property type="gene ID" value="A4U43_C01F28860"/>
</dbReference>
<feature type="compositionally biased region" description="Basic and acidic residues" evidence="1">
    <location>
        <begin position="19"/>
        <end position="28"/>
    </location>
</feature>
<dbReference type="PANTHER" id="PTHR31008">
    <property type="entry name" value="COP1-INTERACTING PROTEIN-RELATED"/>
    <property type="match status" value="1"/>
</dbReference>
<dbReference type="Proteomes" id="UP000243459">
    <property type="component" value="Chromosome 1"/>
</dbReference>
<dbReference type="PANTHER" id="PTHR31008:SF15">
    <property type="entry name" value="GPI-ANCHORED ADHESIN-LIKE PROTEIN"/>
    <property type="match status" value="1"/>
</dbReference>
<dbReference type="AlphaFoldDB" id="A0A5P1FSX9"/>
<accession>A0A5P1FSX9</accession>
<name>A0A5P1FSX9_ASPOF</name>
<reference evidence="3" key="1">
    <citation type="journal article" date="2017" name="Nat. Commun.">
        <title>The asparagus genome sheds light on the origin and evolution of a young Y chromosome.</title>
        <authorList>
            <person name="Harkess A."/>
            <person name="Zhou J."/>
            <person name="Xu C."/>
            <person name="Bowers J.E."/>
            <person name="Van der Hulst R."/>
            <person name="Ayyampalayam S."/>
            <person name="Mercati F."/>
            <person name="Riccardi P."/>
            <person name="McKain M.R."/>
            <person name="Kakrana A."/>
            <person name="Tang H."/>
            <person name="Ray J."/>
            <person name="Groenendijk J."/>
            <person name="Arikit S."/>
            <person name="Mathioni S.M."/>
            <person name="Nakano M."/>
            <person name="Shan H."/>
            <person name="Telgmann-Rauber A."/>
            <person name="Kanno A."/>
            <person name="Yue Z."/>
            <person name="Chen H."/>
            <person name="Li W."/>
            <person name="Chen Y."/>
            <person name="Xu X."/>
            <person name="Zhang Y."/>
            <person name="Luo S."/>
            <person name="Chen H."/>
            <person name="Gao J."/>
            <person name="Mao Z."/>
            <person name="Pires J.C."/>
            <person name="Luo M."/>
            <person name="Kudrna D."/>
            <person name="Wing R.A."/>
            <person name="Meyers B.C."/>
            <person name="Yi K."/>
            <person name="Kong H."/>
            <person name="Lavrijsen P."/>
            <person name="Sunseri F."/>
            <person name="Falavigna A."/>
            <person name="Ye Y."/>
            <person name="Leebens-Mack J.H."/>
            <person name="Chen G."/>
        </authorList>
    </citation>
    <scope>NUCLEOTIDE SEQUENCE [LARGE SCALE GENOMIC DNA]</scope>
    <source>
        <strain evidence="3">cv. DH0086</strain>
    </source>
</reference>
<keyword evidence="3" id="KW-1185">Reference proteome</keyword>
<sequence>MDANVLLIETKWIDREIGKQGAEVEERAGTGPGPEPGSEIEGQPAAFVADVGDFERGQRREGEDGVATGAREVAEEQANQAVQSIKLEAEKRKNAGTWFNKGTLERFVRFVSTPEVLALVNTFDAEISQLEGARKIYFEGAGDQLSGKFLCQFRFI</sequence>
<proteinExistence type="predicted"/>
<organism evidence="2 3">
    <name type="scientific">Asparagus officinalis</name>
    <name type="common">Garden asparagus</name>
    <dbReference type="NCBI Taxonomy" id="4686"/>
    <lineage>
        <taxon>Eukaryota</taxon>
        <taxon>Viridiplantae</taxon>
        <taxon>Streptophyta</taxon>
        <taxon>Embryophyta</taxon>
        <taxon>Tracheophyta</taxon>
        <taxon>Spermatophyta</taxon>
        <taxon>Magnoliopsida</taxon>
        <taxon>Liliopsida</taxon>
        <taxon>Asparagales</taxon>
        <taxon>Asparagaceae</taxon>
        <taxon>Asparagoideae</taxon>
        <taxon>Asparagus</taxon>
    </lineage>
</organism>
<evidence type="ECO:0000256" key="1">
    <source>
        <dbReference type="SAM" id="MobiDB-lite"/>
    </source>
</evidence>
<evidence type="ECO:0000313" key="3">
    <source>
        <dbReference type="Proteomes" id="UP000243459"/>
    </source>
</evidence>
<evidence type="ECO:0000313" key="2">
    <source>
        <dbReference type="EMBL" id="ONK81416.1"/>
    </source>
</evidence>
<gene>
    <name evidence="2" type="ORF">A4U43_C01F28860</name>
</gene>
<protein>
    <submittedName>
        <fullName evidence="2">Uncharacterized protein</fullName>
    </submittedName>
</protein>